<sequence>MAYEDRTYHGIQQGPASEGEWHPARLLVEVPEFGPTRAAVRDHSPA</sequence>
<dbReference type="EMBL" id="BNDW01000056">
    <property type="protein sequence ID" value="GHI24424.1"/>
    <property type="molecule type" value="Genomic_DNA"/>
</dbReference>
<name>A0ABQ3PHE1_9ACTN</name>
<keyword evidence="3" id="KW-1185">Reference proteome</keyword>
<protein>
    <submittedName>
        <fullName evidence="2">Uncharacterized protein</fullName>
    </submittedName>
</protein>
<evidence type="ECO:0000313" key="3">
    <source>
        <dbReference type="Proteomes" id="UP001052739"/>
    </source>
</evidence>
<proteinExistence type="predicted"/>
<dbReference type="Proteomes" id="UP001052739">
    <property type="component" value="Unassembled WGS sequence"/>
</dbReference>
<organism evidence="2 3">
    <name type="scientific">Streptomyces hydrogenans</name>
    <dbReference type="NCBI Taxonomy" id="1873719"/>
    <lineage>
        <taxon>Bacteria</taxon>
        <taxon>Bacillati</taxon>
        <taxon>Actinomycetota</taxon>
        <taxon>Actinomycetes</taxon>
        <taxon>Kitasatosporales</taxon>
        <taxon>Streptomycetaceae</taxon>
        <taxon>Streptomyces</taxon>
    </lineage>
</organism>
<evidence type="ECO:0000256" key="1">
    <source>
        <dbReference type="SAM" id="MobiDB-lite"/>
    </source>
</evidence>
<reference evidence="2" key="1">
    <citation type="submission" date="2024-05" db="EMBL/GenBank/DDBJ databases">
        <title>Whole genome shotgun sequence of Streptomyces hydrogenans NBRC 13475.</title>
        <authorList>
            <person name="Komaki H."/>
            <person name="Tamura T."/>
        </authorList>
    </citation>
    <scope>NUCLEOTIDE SEQUENCE</scope>
    <source>
        <strain evidence="2">NBRC 13475</strain>
    </source>
</reference>
<dbReference type="RefSeq" id="WP_226652310.1">
    <property type="nucleotide sequence ID" value="NZ_BNDW01000056.1"/>
</dbReference>
<comment type="caution">
    <text evidence="2">The sequence shown here is derived from an EMBL/GenBank/DDBJ whole genome shotgun (WGS) entry which is preliminary data.</text>
</comment>
<feature type="region of interest" description="Disordered" evidence="1">
    <location>
        <begin position="1"/>
        <end position="22"/>
    </location>
</feature>
<accession>A0ABQ3PHE1</accession>
<evidence type="ECO:0000313" key="2">
    <source>
        <dbReference type="EMBL" id="GHI24424.1"/>
    </source>
</evidence>
<gene>
    <name evidence="2" type="ORF">Shyd_57950</name>
</gene>